<dbReference type="Proteomes" id="UP001237823">
    <property type="component" value="Unassembled WGS sequence"/>
</dbReference>
<evidence type="ECO:0000313" key="2">
    <source>
        <dbReference type="EMBL" id="MDM7885187.1"/>
    </source>
</evidence>
<feature type="transmembrane region" description="Helical" evidence="1">
    <location>
        <begin position="41"/>
        <end position="61"/>
    </location>
</feature>
<keyword evidence="1" id="KW-0812">Transmembrane</keyword>
<sequence>METQLQDTVRRAARRAVWIALAGAVAGIAIGAWLSQGERPLEVFLTSLGCAMALGGLGAALSTMVSQFRMKHLVSAATGGLDAAEQRDVQRAVLSGAPIPAALEARAVAHAHVLEVTLPLVTAQQLFLFCGIAGSQVIGLASDVTSWFRIVLVGVLVVVGAITVVQLRRSLARVRRFLAAHDDVPAERASAPPAQS</sequence>
<dbReference type="RefSeq" id="WP_289458752.1">
    <property type="nucleotide sequence ID" value="NZ_JAUCML010000004.1"/>
</dbReference>
<accession>A0ABT7T6I7</accession>
<evidence type="ECO:0000256" key="1">
    <source>
        <dbReference type="SAM" id="Phobius"/>
    </source>
</evidence>
<protein>
    <recommendedName>
        <fullName evidence="4">Tight adherence protein B</fullName>
    </recommendedName>
</protein>
<proteinExistence type="predicted"/>
<keyword evidence="1" id="KW-1133">Transmembrane helix</keyword>
<keyword evidence="1" id="KW-0472">Membrane</keyword>
<comment type="caution">
    <text evidence="2">The sequence shown here is derived from an EMBL/GenBank/DDBJ whole genome shotgun (WGS) entry which is preliminary data.</text>
</comment>
<dbReference type="EMBL" id="JAUCML010000004">
    <property type="protein sequence ID" value="MDM7885187.1"/>
    <property type="molecule type" value="Genomic_DNA"/>
</dbReference>
<feature type="transmembrane region" description="Helical" evidence="1">
    <location>
        <begin position="16"/>
        <end position="35"/>
    </location>
</feature>
<reference evidence="2 3" key="1">
    <citation type="submission" date="2023-06" db="EMBL/GenBank/DDBJ databases">
        <authorList>
            <person name="Feng G."/>
            <person name="Li J."/>
            <person name="Zhu H."/>
        </authorList>
    </citation>
    <scope>NUCLEOTIDE SEQUENCE [LARGE SCALE GENOMIC DNA]</scope>
    <source>
        <strain evidence="2 3">RHCKG23</strain>
    </source>
</reference>
<evidence type="ECO:0008006" key="4">
    <source>
        <dbReference type="Google" id="ProtNLM"/>
    </source>
</evidence>
<feature type="transmembrane region" description="Helical" evidence="1">
    <location>
        <begin position="116"/>
        <end position="141"/>
    </location>
</feature>
<organism evidence="2 3">
    <name type="scientific">Curtobacterium citri</name>
    <dbReference type="NCBI Taxonomy" id="3055139"/>
    <lineage>
        <taxon>Bacteria</taxon>
        <taxon>Bacillati</taxon>
        <taxon>Actinomycetota</taxon>
        <taxon>Actinomycetes</taxon>
        <taxon>Micrococcales</taxon>
        <taxon>Microbacteriaceae</taxon>
        <taxon>Curtobacterium</taxon>
    </lineage>
</organism>
<gene>
    <name evidence="2" type="ORF">QUG92_08715</name>
</gene>
<evidence type="ECO:0000313" key="3">
    <source>
        <dbReference type="Proteomes" id="UP001237823"/>
    </source>
</evidence>
<name>A0ABT7T6I7_9MICO</name>
<feature type="transmembrane region" description="Helical" evidence="1">
    <location>
        <begin position="147"/>
        <end position="167"/>
    </location>
</feature>
<keyword evidence="3" id="KW-1185">Reference proteome</keyword>